<evidence type="ECO:0000256" key="6">
    <source>
        <dbReference type="SAM" id="MobiDB-lite"/>
    </source>
</evidence>
<dbReference type="Pfam" id="PF00847">
    <property type="entry name" value="AP2"/>
    <property type="match status" value="1"/>
</dbReference>
<dbReference type="InterPro" id="IPR016177">
    <property type="entry name" value="DNA-bd_dom_sf"/>
</dbReference>
<dbReference type="GO" id="GO:0005634">
    <property type="term" value="C:nucleus"/>
    <property type="evidence" value="ECO:0007669"/>
    <property type="project" value="UniProtKB-SubCell"/>
</dbReference>
<sequence>MPEPTKQPSNSVRPSKKAKNKSISSEETRVMRKIRIICCDPDATDTSSSEDEETSTIKKPKRIVKEINIPLAASHRRRADALETESSCQDSNNGVKNTERKRKVITKRRQSSSMYRGVRQRKWGKWAAEIRDPFRGVRIWLGTYNTPEDAAKAYESKRLEFDAMAAASGKSNNLSSVVVSQSHSQTASQSLNLAVSEETESALSHTYPASFLELETSASQINGSDINAPKEEVDTSVEEQETPVLSVPNEPLISIPFGQDLNSGLENESFFMDDFGRLLDNFDDYSCLDDFQLPGFEDSEPSDLPDFDFDIGSAELAWMDEHLNIACL</sequence>
<reference evidence="8 9" key="1">
    <citation type="journal article" date="2024" name="Plant J.">
        <title>Genome sequences and population genomics reveal climatic adaptation and genomic divergence between two closely related sweetgum species.</title>
        <authorList>
            <person name="Xu W.Q."/>
            <person name="Ren C.Q."/>
            <person name="Zhang X.Y."/>
            <person name="Comes H.P."/>
            <person name="Liu X.H."/>
            <person name="Li Y.G."/>
            <person name="Kettle C.J."/>
            <person name="Jalonen R."/>
            <person name="Gaisberger H."/>
            <person name="Ma Y.Z."/>
            <person name="Qiu Y.X."/>
        </authorList>
    </citation>
    <scope>NUCLEOTIDE SEQUENCE [LARGE SCALE GENOMIC DNA]</scope>
    <source>
        <strain evidence="8">Hangzhou</strain>
    </source>
</reference>
<dbReference type="EMBL" id="JBBPBK010000010">
    <property type="protein sequence ID" value="KAK9277221.1"/>
    <property type="molecule type" value="Genomic_DNA"/>
</dbReference>
<gene>
    <name evidence="8" type="ORF">L1049_006760</name>
</gene>
<dbReference type="InterPro" id="IPR036955">
    <property type="entry name" value="AP2/ERF_dom_sf"/>
</dbReference>
<evidence type="ECO:0000259" key="7">
    <source>
        <dbReference type="PROSITE" id="PS51032"/>
    </source>
</evidence>
<evidence type="ECO:0000256" key="5">
    <source>
        <dbReference type="ARBA" id="ARBA00023242"/>
    </source>
</evidence>
<accession>A0AAP0RG26</accession>
<dbReference type="PRINTS" id="PR00367">
    <property type="entry name" value="ETHRSPELEMNT"/>
</dbReference>
<dbReference type="SMART" id="SM00380">
    <property type="entry name" value="AP2"/>
    <property type="match status" value="1"/>
</dbReference>
<keyword evidence="3" id="KW-0238">DNA-binding</keyword>
<feature type="compositionally biased region" description="Polar residues" evidence="6">
    <location>
        <begin position="84"/>
        <end position="96"/>
    </location>
</feature>
<feature type="region of interest" description="Disordered" evidence="6">
    <location>
        <begin position="1"/>
        <end position="61"/>
    </location>
</feature>
<proteinExistence type="predicted"/>
<keyword evidence="2" id="KW-0805">Transcription regulation</keyword>
<protein>
    <recommendedName>
        <fullName evidence="7">AP2/ERF domain-containing protein</fullName>
    </recommendedName>
</protein>
<dbReference type="SUPFAM" id="SSF54171">
    <property type="entry name" value="DNA-binding domain"/>
    <property type="match status" value="1"/>
</dbReference>
<dbReference type="Gene3D" id="3.30.730.10">
    <property type="entry name" value="AP2/ERF domain"/>
    <property type="match status" value="1"/>
</dbReference>
<feature type="domain" description="AP2/ERF" evidence="7">
    <location>
        <begin position="114"/>
        <end position="175"/>
    </location>
</feature>
<keyword evidence="9" id="KW-1185">Reference proteome</keyword>
<dbReference type="GO" id="GO:0003700">
    <property type="term" value="F:DNA-binding transcription factor activity"/>
    <property type="evidence" value="ECO:0007669"/>
    <property type="project" value="InterPro"/>
</dbReference>
<dbReference type="GO" id="GO:0003677">
    <property type="term" value="F:DNA binding"/>
    <property type="evidence" value="ECO:0007669"/>
    <property type="project" value="UniProtKB-KW"/>
</dbReference>
<evidence type="ECO:0000313" key="9">
    <source>
        <dbReference type="Proteomes" id="UP001415857"/>
    </source>
</evidence>
<dbReference type="Proteomes" id="UP001415857">
    <property type="component" value="Unassembled WGS sequence"/>
</dbReference>
<evidence type="ECO:0000256" key="2">
    <source>
        <dbReference type="ARBA" id="ARBA00023015"/>
    </source>
</evidence>
<dbReference type="PANTHER" id="PTHR31194:SF62">
    <property type="entry name" value="ETHYLENE-RESPONSIVE TRANSCRIPTION FACTOR ERF118"/>
    <property type="match status" value="1"/>
</dbReference>
<keyword evidence="4" id="KW-0804">Transcription</keyword>
<dbReference type="CDD" id="cd00018">
    <property type="entry name" value="AP2"/>
    <property type="match status" value="1"/>
</dbReference>
<feature type="compositionally biased region" description="Polar residues" evidence="6">
    <location>
        <begin position="1"/>
        <end position="13"/>
    </location>
</feature>
<dbReference type="PROSITE" id="PS51032">
    <property type="entry name" value="AP2_ERF"/>
    <property type="match status" value="1"/>
</dbReference>
<organism evidence="8 9">
    <name type="scientific">Liquidambar formosana</name>
    <name type="common">Formosan gum</name>
    <dbReference type="NCBI Taxonomy" id="63359"/>
    <lineage>
        <taxon>Eukaryota</taxon>
        <taxon>Viridiplantae</taxon>
        <taxon>Streptophyta</taxon>
        <taxon>Embryophyta</taxon>
        <taxon>Tracheophyta</taxon>
        <taxon>Spermatophyta</taxon>
        <taxon>Magnoliopsida</taxon>
        <taxon>eudicotyledons</taxon>
        <taxon>Gunneridae</taxon>
        <taxon>Pentapetalae</taxon>
        <taxon>Saxifragales</taxon>
        <taxon>Altingiaceae</taxon>
        <taxon>Liquidambar</taxon>
    </lineage>
</organism>
<dbReference type="InterPro" id="IPR001471">
    <property type="entry name" value="AP2/ERF_dom"/>
</dbReference>
<comment type="subcellular location">
    <subcellularLocation>
        <location evidence="1">Nucleus</location>
    </subcellularLocation>
</comment>
<dbReference type="InterPro" id="IPR050913">
    <property type="entry name" value="AP2/ERF_ERF"/>
</dbReference>
<dbReference type="PANTHER" id="PTHR31194">
    <property type="entry name" value="SHN SHINE , DNA BINDING / TRANSCRIPTION FACTOR"/>
    <property type="match status" value="1"/>
</dbReference>
<dbReference type="PIRSF" id="PIRSF038123">
    <property type="entry name" value="PTI6"/>
    <property type="match status" value="1"/>
</dbReference>
<feature type="region of interest" description="Disordered" evidence="6">
    <location>
        <begin position="75"/>
        <end position="113"/>
    </location>
</feature>
<dbReference type="AlphaFoldDB" id="A0AAP0RG26"/>
<evidence type="ECO:0000256" key="3">
    <source>
        <dbReference type="ARBA" id="ARBA00023125"/>
    </source>
</evidence>
<evidence type="ECO:0000256" key="4">
    <source>
        <dbReference type="ARBA" id="ARBA00023163"/>
    </source>
</evidence>
<feature type="compositionally biased region" description="Basic residues" evidence="6">
    <location>
        <begin position="99"/>
        <end position="110"/>
    </location>
</feature>
<evidence type="ECO:0000256" key="1">
    <source>
        <dbReference type="ARBA" id="ARBA00004123"/>
    </source>
</evidence>
<keyword evidence="5" id="KW-0539">Nucleus</keyword>
<comment type="caution">
    <text evidence="8">The sequence shown here is derived from an EMBL/GenBank/DDBJ whole genome shotgun (WGS) entry which is preliminary data.</text>
</comment>
<evidence type="ECO:0000313" key="8">
    <source>
        <dbReference type="EMBL" id="KAK9277221.1"/>
    </source>
</evidence>
<name>A0AAP0RG26_LIQFO</name>